<feature type="transmembrane region" description="Helical" evidence="1">
    <location>
        <begin position="532"/>
        <end position="549"/>
    </location>
</feature>
<dbReference type="EMBL" id="CP016793">
    <property type="protein sequence ID" value="ANZ35656.1"/>
    <property type="molecule type" value="Genomic_DNA"/>
</dbReference>
<sequence>MALTVASVVFALYFSPLGDWLAENPLPGQGWMKDHLLLATTSALVVLGTLGVLSFERQNRAEDAADDRSFDPSTDHYLDDLRQRVRAKWIDQFLAQSLERIVPAKLGFQDRRDAITSPLQVVGTATVSADISAIFADPRTERSLLVLGAPGAGKTTQLLRLAEHLLDDPNGLVPVVVPLYGSEWKEQEDKLTLRWLRKGVQLVRAESKAEKKGVVPAPPNETEEARIKRTVDEAVRWLAWEIGRLYQLPAQNVARWLRSERSPLVLLFDGLDEIGDFEARDRCVEVLSVLRSQLRPGMVVCSRTEEYFWSEQRLAFGSAVEIMPLSPDDVDAYLHEAGDELKSLREACRRNPTLAGLLDKPLTLTVAVLTYRGKTVDDLLSSQLGDMWTVYLDEVLPRQRGLTSILRFDRDRSLRYLRSLAGLMESTGHDSFAAEALNLSWLRRGTGVGLLLAYLTAATVCGAGLTAAAWLTGGRDVAAICAVVLLWFFGIGTLTELAPDRRTGVSRLESAQFVSASWSLDWRAARAAARRSGALGLAICVLLAGNSAWLDVINDMTPMSLLPALCAAFTAGVLALPSRPRDGVAAVRARTVSASGRTLVVRLSAGIGALSLALALPWLTTGMTGSMRATVLYATAAATTGIWLAGFGASMYGWWSHRTALRLVVRKDMLPEDLNMFLAHTDDRIITLRKLDGHAFIHRTLQRKLVEELSLL</sequence>
<organism evidence="2 3">
    <name type="scientific">Lentzea guizhouensis</name>
    <dbReference type="NCBI Taxonomy" id="1586287"/>
    <lineage>
        <taxon>Bacteria</taxon>
        <taxon>Bacillati</taxon>
        <taxon>Actinomycetota</taxon>
        <taxon>Actinomycetes</taxon>
        <taxon>Pseudonocardiales</taxon>
        <taxon>Pseudonocardiaceae</taxon>
        <taxon>Lentzea</taxon>
    </lineage>
</organism>
<evidence type="ECO:0000313" key="3">
    <source>
        <dbReference type="Proteomes" id="UP000093053"/>
    </source>
</evidence>
<evidence type="ECO:0000256" key="1">
    <source>
        <dbReference type="SAM" id="Phobius"/>
    </source>
</evidence>
<feature type="transmembrane region" description="Helical" evidence="1">
    <location>
        <begin position="37"/>
        <end position="55"/>
    </location>
</feature>
<dbReference type="SUPFAM" id="SSF52540">
    <property type="entry name" value="P-loop containing nucleoside triphosphate hydrolases"/>
    <property type="match status" value="1"/>
</dbReference>
<gene>
    <name evidence="2" type="ORF">BBK82_05755</name>
</gene>
<keyword evidence="3" id="KW-1185">Reference proteome</keyword>
<proteinExistence type="predicted"/>
<feature type="transmembrane region" description="Helical" evidence="1">
    <location>
        <begin position="599"/>
        <end position="619"/>
    </location>
</feature>
<dbReference type="STRING" id="1586287.BBK82_05755"/>
<name>A0A1B2HDA0_9PSEU</name>
<feature type="transmembrane region" description="Helical" evidence="1">
    <location>
        <begin position="561"/>
        <end position="578"/>
    </location>
</feature>
<dbReference type="Proteomes" id="UP000093053">
    <property type="component" value="Chromosome"/>
</dbReference>
<evidence type="ECO:0008006" key="4">
    <source>
        <dbReference type="Google" id="ProtNLM"/>
    </source>
</evidence>
<reference evidence="2 3" key="1">
    <citation type="submission" date="2016-07" db="EMBL/GenBank/DDBJ databases">
        <title>Complete genome sequence of the Lentzea guizhouensis DHS C013.</title>
        <authorList>
            <person name="Cao C."/>
        </authorList>
    </citation>
    <scope>NUCLEOTIDE SEQUENCE [LARGE SCALE GENOMIC DNA]</scope>
    <source>
        <strain evidence="2 3">DHS C013</strain>
    </source>
</reference>
<keyword evidence="1" id="KW-0812">Transmembrane</keyword>
<dbReference type="Gene3D" id="3.40.50.300">
    <property type="entry name" value="P-loop containing nucleotide triphosphate hydrolases"/>
    <property type="match status" value="1"/>
</dbReference>
<feature type="transmembrane region" description="Helical" evidence="1">
    <location>
        <begin position="448"/>
        <end position="471"/>
    </location>
</feature>
<dbReference type="KEGG" id="led:BBK82_05755"/>
<keyword evidence="1" id="KW-1133">Transmembrane helix</keyword>
<dbReference type="InterPro" id="IPR027417">
    <property type="entry name" value="P-loop_NTPase"/>
</dbReference>
<feature type="transmembrane region" description="Helical" evidence="1">
    <location>
        <begin position="631"/>
        <end position="655"/>
    </location>
</feature>
<accession>A0A1B2HDA0</accession>
<evidence type="ECO:0000313" key="2">
    <source>
        <dbReference type="EMBL" id="ANZ35656.1"/>
    </source>
</evidence>
<dbReference type="AlphaFoldDB" id="A0A1B2HDA0"/>
<keyword evidence="1" id="KW-0472">Membrane</keyword>
<protein>
    <recommendedName>
        <fullName evidence="4">NACHT domain-containing protein</fullName>
    </recommendedName>
</protein>
<feature type="transmembrane region" description="Helical" evidence="1">
    <location>
        <begin position="477"/>
        <end position="498"/>
    </location>
</feature>